<feature type="region of interest" description="Disordered" evidence="12">
    <location>
        <begin position="349"/>
        <end position="378"/>
    </location>
</feature>
<feature type="region of interest" description="Disordered" evidence="12">
    <location>
        <begin position="1"/>
        <end position="33"/>
    </location>
</feature>
<evidence type="ECO:0000256" key="4">
    <source>
        <dbReference type="ARBA" id="ARBA00022741"/>
    </source>
</evidence>
<dbReference type="FunFam" id="3.40.50.10810:FF:000005">
    <property type="entry name" value="Photoperiod-independent early flowering 1"/>
    <property type="match status" value="1"/>
</dbReference>
<dbReference type="CDD" id="cd18003">
    <property type="entry name" value="DEXQc_SRCAP"/>
    <property type="match status" value="1"/>
</dbReference>
<dbReference type="PANTHER" id="PTHR45685">
    <property type="entry name" value="HELICASE SRCAP-RELATED"/>
    <property type="match status" value="1"/>
</dbReference>
<gene>
    <name evidence="16" type="ORF">Cni_G11703</name>
</gene>
<dbReference type="InterPro" id="IPR014001">
    <property type="entry name" value="Helicase_ATP-bd"/>
</dbReference>
<dbReference type="GO" id="GO:0006338">
    <property type="term" value="P:chromatin remodeling"/>
    <property type="evidence" value="ECO:0007669"/>
    <property type="project" value="TreeGrafter"/>
</dbReference>
<dbReference type="Pfam" id="PF00176">
    <property type="entry name" value="SNF2-rel_dom"/>
    <property type="match status" value="1"/>
</dbReference>
<evidence type="ECO:0000256" key="3">
    <source>
        <dbReference type="ARBA" id="ARBA00012551"/>
    </source>
</evidence>
<evidence type="ECO:0000256" key="12">
    <source>
        <dbReference type="SAM" id="MobiDB-lite"/>
    </source>
</evidence>
<dbReference type="Gene3D" id="3.40.50.300">
    <property type="entry name" value="P-loop containing nucleotide triphosphate hydrolases"/>
    <property type="match status" value="1"/>
</dbReference>
<dbReference type="PROSITE" id="PS51192">
    <property type="entry name" value="HELICASE_ATP_BIND_1"/>
    <property type="match status" value="1"/>
</dbReference>
<dbReference type="PROSITE" id="PS51194">
    <property type="entry name" value="HELICASE_CTER"/>
    <property type="match status" value="1"/>
</dbReference>
<proteinExistence type="inferred from homology"/>
<evidence type="ECO:0000256" key="9">
    <source>
        <dbReference type="ARBA" id="ARBA00023125"/>
    </source>
</evidence>
<evidence type="ECO:0000256" key="1">
    <source>
        <dbReference type="ARBA" id="ARBA00004123"/>
    </source>
</evidence>
<dbReference type="GO" id="GO:0042393">
    <property type="term" value="F:histone binding"/>
    <property type="evidence" value="ECO:0007669"/>
    <property type="project" value="TreeGrafter"/>
</dbReference>
<sequence length="2050" mass="234297">MASKGPRPKLDHEPRAKRQKVLEAPKEPPRPKTHWDHVLEEMVWLSKDFESERKWKLAQAKKVAIRASKSIVDYATRGERKVKEEEQRLRKVAINISKDVKKFWMKIEKLVLYKYQLELEERKKKTLDKQLDFLLGQTERYSTMLAENLVDVHYCSKAVDVDLKLEQDGKAEEDKGTDQTSTQLDNFRSDDDFSVKSEDDLEDDERTIEVDEAQITMEERTEELAALKAEADLPLEELLKFYSGNDASREDNSGGGENLSTPLVQKDQIKEYWNQVNGSESALENLSDIAHCADNAEHHSPENNHSQHSFSQLHHRESNGDSSSFEGQFTINKLQSKSCSEISELRVMEHSSLDPSDDMDDGDYTLVGEEKDDETTLSEEEELAKKEISNHLDEIKLLQEESELPIEELLARYQKDPCIDGDTKNSESSSGTDGQLDSMYEGDVQYKTQNMKMDDDACQQDSHQNLKESNSVLKEVTLNHDNIMDGRESEIIIADAAAAARSAQPTGNTFSTTKVRTKFPFLLKHPLREYQHIGLDWLVTMYEKRLNGILADEMGLGKTIMTIALLAHLACEKGIWGPHLIVVPTSVMLNWETEFLKWCPAFKILTYFGSAKERKHKRQGWLKPNYFHVCITTYRLVIQDSKVFKRKKWKYLILDEAHLIKNWKSQRWQTLLNFNSKRRILLTGTPLQNDLMELWSLMHFLMPHIFQSHQEFKDWFCNPISGMVEGQEKVNKEVIDRLHNVLRPFILRRLKRDVEKQLPKKLEHVIYCRLSRRQRNLYEDFIASSETQATLASANFFGMISVIMQLRKVCNHPDLFEGRPIVSSFDMAGIDMQLSSSICSMFSSGPFSQVNLSGLNFVFTNNDFSMSSWEIDETAAIACPPNLIQDAWLKACSSVSFVHSIYDPKRKNLGSNIFLEIQKSLWEERLKSVQERASSVAWWNSLQCQKKPVYGTNLRKLVTVKHPVFDIHEQKNNPSCFMNFSSRLADIVLSPVERFQKMLDVVESFLFAIPASRAPSPVCWCSKGRSPVLLEPAYQEECTKIFAPLLTPIRPAIVRRQVYFPDRRLIQFDCGKLQELAVLLRRLKAEGHRALIFTQMTKMLDILEAFINLYGYTYMRLDGSTQPEERQTLMQRFNTNPKFFLFILSTRSGGVGINLVGADTVIFYDSDWNPAMDQQAQDRCHRIGQTREVHIYRLISECTIEENILKKANQKRALDDLVIQSGSYNMEFFKKLDPMELFSGHGSLSMENLQKGSSRSAECASNGVEALLSNADVEAAIKHAEDEADYMALKKLEEEEAVDNQEFTEDVTGRSEDDEPVNEDDMKVDEKVTEDQKFQNSIARKENNVNLSITNMSEQKALTLAAEDDDIDMLADVKQMAAAAAAAGQASSSFENQLRPIDRYAMRFLELWDPIVDKSAIEYQANIQEQEWELDRIEKFKDDLEAEIDEDQEPFRYERWDSDFATTAYRQQVEALTQQQLLEELESEAQFVDDADDENDAIKNGILSERKAKTKKKMKKTKFKSLKKGPLASDMEVVNEESQMSVDDKVLSPEINFAESPLCSPLRKKQKKVASENEENNLRRNVKKLKKVSNSNHSVDPDNSVKHTVETTEWKLGVGTIESGPANKTKLAGRISVTSPPVKRVLVVKPERLRKKGHVWSKDCFPAPDGWSSQEDALLCAVLHEYGTNWSLASEILYGIPGGGFYRGRFRHPVHCCERFRELFFKYVLSAMDNSNTEKISSSGSGKALLKVTEDQIRVLLNVTSELPDNELLLQKHFIAILSSVWRSNCRHERSRFITPSKINPYSSRNISDSSCKKSPRLTERMNLTSLRNSSKIVLTALTDVYKNHEDPTIISHQLDAHCEVDHVDLMLKLCGDEDDECAFPSSVSISLCGHDLVQTAEELPGQILLTESSRRTAENRFRLASEACFQGDGCVWASSAFPSFDINRNRSASTSQFVGKRKSGSDIVKHPKSKVQKPNEVHEDSSWFSKCIWPCQQAVIEPFNVLDTESRDHDMEALGEEPQQIECFHHAYDPDFFSGLEDFDSLLDITDIG</sequence>
<keyword evidence="10" id="KW-0539">Nucleus</keyword>
<evidence type="ECO:0000256" key="11">
    <source>
        <dbReference type="ARBA" id="ARBA00047995"/>
    </source>
</evidence>
<comment type="catalytic activity">
    <reaction evidence="11">
        <text>ATP + H2O = ADP + phosphate + H(+)</text>
        <dbReference type="Rhea" id="RHEA:13065"/>
        <dbReference type="ChEBI" id="CHEBI:15377"/>
        <dbReference type="ChEBI" id="CHEBI:15378"/>
        <dbReference type="ChEBI" id="CHEBI:30616"/>
        <dbReference type="ChEBI" id="CHEBI:43474"/>
        <dbReference type="ChEBI" id="CHEBI:456216"/>
        <dbReference type="EC" id="3.6.4.12"/>
    </reaction>
</comment>
<organism evidence="16 17">
    <name type="scientific">Canna indica</name>
    <name type="common">Indian-shot</name>
    <dbReference type="NCBI Taxonomy" id="4628"/>
    <lineage>
        <taxon>Eukaryota</taxon>
        <taxon>Viridiplantae</taxon>
        <taxon>Streptophyta</taxon>
        <taxon>Embryophyta</taxon>
        <taxon>Tracheophyta</taxon>
        <taxon>Spermatophyta</taxon>
        <taxon>Magnoliopsida</taxon>
        <taxon>Liliopsida</taxon>
        <taxon>Zingiberales</taxon>
        <taxon>Cannaceae</taxon>
        <taxon>Canna</taxon>
    </lineage>
</organism>
<feature type="compositionally biased region" description="Acidic residues" evidence="12">
    <location>
        <begin position="1295"/>
        <end position="1305"/>
    </location>
</feature>
<keyword evidence="4" id="KW-0547">Nucleotide-binding</keyword>
<dbReference type="SMART" id="SM00573">
    <property type="entry name" value="HSA"/>
    <property type="match status" value="1"/>
</dbReference>
<dbReference type="Pfam" id="PF00271">
    <property type="entry name" value="Helicase_C"/>
    <property type="match status" value="1"/>
</dbReference>
<dbReference type="Proteomes" id="UP001327560">
    <property type="component" value="Chromosome 4"/>
</dbReference>
<feature type="region of interest" description="Disordered" evidence="12">
    <location>
        <begin position="169"/>
        <end position="205"/>
    </location>
</feature>
<feature type="domain" description="HSA" evidence="15">
    <location>
        <begin position="22"/>
        <end position="94"/>
    </location>
</feature>
<dbReference type="InterPro" id="IPR014012">
    <property type="entry name" value="HSA_dom"/>
</dbReference>
<evidence type="ECO:0000256" key="2">
    <source>
        <dbReference type="ARBA" id="ARBA00009220"/>
    </source>
</evidence>
<reference evidence="16 17" key="1">
    <citation type="submission" date="2023-10" db="EMBL/GenBank/DDBJ databases">
        <title>Chromosome-scale genome assembly provides insights into flower coloration mechanisms of Canna indica.</title>
        <authorList>
            <person name="Li C."/>
        </authorList>
    </citation>
    <scope>NUCLEOTIDE SEQUENCE [LARGE SCALE GENOMIC DNA]</scope>
    <source>
        <tissue evidence="16">Flower</tissue>
    </source>
</reference>
<name>A0AAQ3QBG7_9LILI</name>
<dbReference type="GO" id="GO:0016887">
    <property type="term" value="F:ATP hydrolysis activity"/>
    <property type="evidence" value="ECO:0007669"/>
    <property type="project" value="TreeGrafter"/>
</dbReference>
<dbReference type="InterPro" id="IPR049730">
    <property type="entry name" value="SNF2/RAD54-like_C"/>
</dbReference>
<evidence type="ECO:0000259" key="15">
    <source>
        <dbReference type="PROSITE" id="PS51204"/>
    </source>
</evidence>
<dbReference type="InterPro" id="IPR027417">
    <property type="entry name" value="P-loop_NTPase"/>
</dbReference>
<evidence type="ECO:0000256" key="10">
    <source>
        <dbReference type="ARBA" id="ARBA00023242"/>
    </source>
</evidence>
<dbReference type="InterPro" id="IPR000330">
    <property type="entry name" value="SNF2_N"/>
</dbReference>
<evidence type="ECO:0000256" key="8">
    <source>
        <dbReference type="ARBA" id="ARBA00022853"/>
    </source>
</evidence>
<keyword evidence="5" id="KW-0378">Hydrolase</keyword>
<dbReference type="SMART" id="SM00490">
    <property type="entry name" value="HELICc"/>
    <property type="match status" value="1"/>
</dbReference>
<accession>A0AAQ3QBG7</accession>
<evidence type="ECO:0000313" key="17">
    <source>
        <dbReference type="Proteomes" id="UP001327560"/>
    </source>
</evidence>
<dbReference type="FunFam" id="1.20.120.850:FF:000006">
    <property type="entry name" value="Protein PHOTOPERIOD-INDEPENDENT EARLY FLOWERING 1"/>
    <property type="match status" value="1"/>
</dbReference>
<dbReference type="GO" id="GO:0000812">
    <property type="term" value="C:Swr1 complex"/>
    <property type="evidence" value="ECO:0007669"/>
    <property type="project" value="TreeGrafter"/>
</dbReference>
<evidence type="ECO:0000256" key="6">
    <source>
        <dbReference type="ARBA" id="ARBA00022806"/>
    </source>
</evidence>
<evidence type="ECO:0000256" key="5">
    <source>
        <dbReference type="ARBA" id="ARBA00022801"/>
    </source>
</evidence>
<comment type="similarity">
    <text evidence="2">Belongs to the SNF2/RAD54 helicase family. SWR1 subfamily.</text>
</comment>
<keyword evidence="8" id="KW-0156">Chromatin regulator</keyword>
<feature type="region of interest" description="Disordered" evidence="12">
    <location>
        <begin position="1295"/>
        <end position="1324"/>
    </location>
</feature>
<keyword evidence="17" id="KW-1185">Reference proteome</keyword>
<dbReference type="CDD" id="cd18793">
    <property type="entry name" value="SF2_C_SNF"/>
    <property type="match status" value="1"/>
</dbReference>
<feature type="domain" description="Helicase C-terminal" evidence="14">
    <location>
        <begin position="1072"/>
        <end position="1225"/>
    </location>
</feature>
<comment type="subcellular location">
    <subcellularLocation>
        <location evidence="1">Nucleus</location>
    </subcellularLocation>
</comment>
<dbReference type="InterPro" id="IPR038718">
    <property type="entry name" value="SNF2-like_sf"/>
</dbReference>
<protein>
    <recommendedName>
        <fullName evidence="3">DNA helicase</fullName>
        <ecNumber evidence="3">3.6.4.12</ecNumber>
    </recommendedName>
</protein>
<feature type="region of interest" description="Disordered" evidence="12">
    <location>
        <begin position="296"/>
        <end position="326"/>
    </location>
</feature>
<dbReference type="Gene3D" id="3.40.50.10810">
    <property type="entry name" value="Tandem AAA-ATPase domain"/>
    <property type="match status" value="1"/>
</dbReference>
<feature type="compositionally biased region" description="Polar residues" evidence="12">
    <location>
        <begin position="303"/>
        <end position="312"/>
    </location>
</feature>
<dbReference type="SMART" id="SM00487">
    <property type="entry name" value="DEXDc"/>
    <property type="match status" value="1"/>
</dbReference>
<feature type="domain" description="Helicase ATP-binding" evidence="13">
    <location>
        <begin position="539"/>
        <end position="704"/>
    </location>
</feature>
<dbReference type="EC" id="3.6.4.12" evidence="3"/>
<feature type="compositionally biased region" description="Polar residues" evidence="12">
    <location>
        <begin position="426"/>
        <end position="435"/>
    </location>
</feature>
<dbReference type="GO" id="GO:0003677">
    <property type="term" value="F:DNA binding"/>
    <property type="evidence" value="ECO:0007669"/>
    <property type="project" value="UniProtKB-KW"/>
</dbReference>
<keyword evidence="9" id="KW-0238">DNA-binding</keyword>
<feature type="compositionally biased region" description="Basic and acidic residues" evidence="12">
    <location>
        <begin position="8"/>
        <end position="33"/>
    </location>
</feature>
<dbReference type="InterPro" id="IPR001650">
    <property type="entry name" value="Helicase_C-like"/>
</dbReference>
<dbReference type="PANTHER" id="PTHR45685:SF1">
    <property type="entry name" value="HELICASE SRCAP"/>
    <property type="match status" value="1"/>
</dbReference>
<dbReference type="GO" id="GO:0003678">
    <property type="term" value="F:DNA helicase activity"/>
    <property type="evidence" value="ECO:0007669"/>
    <property type="project" value="UniProtKB-EC"/>
</dbReference>
<keyword evidence="6" id="KW-0347">Helicase</keyword>
<dbReference type="GO" id="GO:0005524">
    <property type="term" value="F:ATP binding"/>
    <property type="evidence" value="ECO:0007669"/>
    <property type="project" value="UniProtKB-KW"/>
</dbReference>
<evidence type="ECO:0000313" key="16">
    <source>
        <dbReference type="EMBL" id="WOL02983.1"/>
    </source>
</evidence>
<dbReference type="EMBL" id="CP136893">
    <property type="protein sequence ID" value="WOL02983.1"/>
    <property type="molecule type" value="Genomic_DNA"/>
</dbReference>
<dbReference type="Pfam" id="PF07529">
    <property type="entry name" value="HSA"/>
    <property type="match status" value="1"/>
</dbReference>
<dbReference type="FunFam" id="3.40.50.300:FF:000655">
    <property type="entry name" value="Protein PHOTOPERIOD-INDEPENDENT EARLY FLOWERING 1"/>
    <property type="match status" value="1"/>
</dbReference>
<feature type="region of interest" description="Disordered" evidence="12">
    <location>
        <begin position="417"/>
        <end position="439"/>
    </location>
</feature>
<dbReference type="Gene3D" id="1.20.120.850">
    <property type="entry name" value="SWI2/SNF2 ATPases, N-terminal domain"/>
    <property type="match status" value="1"/>
</dbReference>
<evidence type="ECO:0000256" key="7">
    <source>
        <dbReference type="ARBA" id="ARBA00022840"/>
    </source>
</evidence>
<evidence type="ECO:0000259" key="14">
    <source>
        <dbReference type="PROSITE" id="PS51194"/>
    </source>
</evidence>
<feature type="compositionally biased region" description="Basic and acidic residues" evidence="12">
    <location>
        <begin position="187"/>
        <end position="198"/>
    </location>
</feature>
<dbReference type="PROSITE" id="PS51204">
    <property type="entry name" value="HSA"/>
    <property type="match status" value="1"/>
</dbReference>
<dbReference type="SUPFAM" id="SSF52540">
    <property type="entry name" value="P-loop containing nucleoside triphosphate hydrolases"/>
    <property type="match status" value="2"/>
</dbReference>
<dbReference type="InterPro" id="IPR050520">
    <property type="entry name" value="INO80/SWR1_helicase"/>
</dbReference>
<evidence type="ECO:0000259" key="13">
    <source>
        <dbReference type="PROSITE" id="PS51192"/>
    </source>
</evidence>
<keyword evidence="7" id="KW-0067">ATP-binding</keyword>